<accession>J8TIJ9</accession>
<reference evidence="6 7" key="1">
    <citation type="journal article" date="2012" name="Eukaryot. Cell">
        <title>Draft genome sequence of CBS 2479, the standard type strain of Trichosporon asahii.</title>
        <authorList>
            <person name="Yang R.Y."/>
            <person name="Li H.T."/>
            <person name="Zhu H."/>
            <person name="Zhou G.P."/>
            <person name="Wang M."/>
            <person name="Wang L."/>
        </authorList>
    </citation>
    <scope>NUCLEOTIDE SEQUENCE [LARGE SCALE GENOMIC DNA]</scope>
    <source>
        <strain evidence="7">ATCC 90039 / CBS 2479 / JCM 2466 / KCTC 7840 / NCYC 2677 / UAMH 7654</strain>
    </source>
</reference>
<feature type="region of interest" description="Disordered" evidence="5">
    <location>
        <begin position="459"/>
        <end position="490"/>
    </location>
</feature>
<evidence type="ECO:0000313" key="6">
    <source>
        <dbReference type="EMBL" id="EJT53051.1"/>
    </source>
</evidence>
<dbReference type="VEuPathDB" id="FungiDB:A1Q1_00058"/>
<feature type="region of interest" description="Disordered" evidence="5">
    <location>
        <begin position="672"/>
        <end position="825"/>
    </location>
</feature>
<feature type="compositionally biased region" description="Low complexity" evidence="5">
    <location>
        <begin position="28"/>
        <end position="37"/>
    </location>
</feature>
<evidence type="ECO:0000256" key="2">
    <source>
        <dbReference type="ARBA" id="ARBA00022679"/>
    </source>
</evidence>
<evidence type="ECO:0000256" key="5">
    <source>
        <dbReference type="SAM" id="MobiDB-lite"/>
    </source>
</evidence>
<sequence length="1373" mass="151959">MPSVTEQAEDHRQRPPQPHSQSSPPPSSSSLKRPPLQNATPPTKIVTSPSSPPKASSSRTAQMGDLAYPFSPPSPTNRANLSPTISRTRKGKMKAVDQDPEVGSVTVSLRSKSRARRGSTMVPAEDEVDEESEEDDQVEEPNGPSSSRSPLRPKTFRARANSLRLPNQQPNTSASVGNKFYLPHYSTDAKFSLARSKSKEPSLDVRLGGRHFDNSLGDAIRRGASGGGEVALPKSALRVLSEAKEDMDHCAQVKQTRKGSIGMGLFKETRKPQERRPTVERDREVDLKEEPEPPADWSHLKEPAWTKKEEILTESPALTPSELVPLDRRLEEIQSEHDLTSPRRSSTLNRDEQPTSSFEEEDDWSTSSSSDLDSILSNWGSETDTDEEHIAVPLQPYGHKVGGHSSIYQFTRAAICKPLVGRENIIYEDIERLAPALLPFIPRYLGVMLVNYRRSCRTVTEGSGTPAAERDQTLSPYASVPPTPAGRPATIRSEISDTEMEEVPEVMLDVNRHVVPDWLFRSTGSESRGRRSRRSGGEDETGPRGTSARSFGSHHGSFSPSSSFGRLSLHDQDGPTSSYHGTAIPARLGREDPWTPAHSPASPQARFKVPQLHHTSSTPALNRHNRLYASMDGLPGTAGGGVNSPHPPFCGTGSTTVNNKLKDHVFASTLKRLKKSRSHSHKHLGDDDADDEHENDGLSVESTPRRRPHGSGDSSSDKPEVRRSRSDVVVGGDNYHGGRKTGGDGRRDDSSERGVFAMDDDHLSMGPPRGTQRRIASSRSEDDRMETLSVKGNDSVRAESLKGEGSPLPNGGSFPPSPSIPPSIVDDSSRQELFIFMEDLTGRLKKPCVLDLKMGTRQYGYDATPLKKQSQRKKCDATTSRTLGVRMCGMQVWNNATQEYMAKNKYKGRSLKTEDFPRVMKAFLSDGGRMLIDQVPILMQKLYTLAAILLKLNGFRFYGCSLLLIYDGDAEVQEHFTKHVRYLSDRGEFPTQRTASRSSHPRDTQNRRSRSVDVAQPKDGRKIRGEIVVRIVDFAHTTTGQDIEFPYPPNIKDPPNLGKGYLAITDPKTGLQLARFPPKSPTKPDLGFIFGVYNVIRSLRAIYEVEYEQRQAAGEVSMRPLPQFAHGDVFDHLFTDDFDCFDHGDLLLPLLFPVGVSPLARMLKVEQANPVSQHADESPSNTPVYHPQFMQPLIQAHDHLCHLPIMSLDAGKLPRLGIKQHKQLGAIRLHRAIHPQQARCHSQLFQLLAEPQLPIHSGEQRGQLGGFERGKVGELHEHGRVALVVGGEEPSQDRYAQYIARDLPETLDGMGRPVQDEAAVPETEEELPGYEEPAPEPGPEPEGPNEGLLVRLRRRLSRREESSSETHVEEVAA</sequence>
<proteinExistence type="inferred from homology"/>
<comment type="caution">
    <text evidence="6">The sequence shown here is derived from an EMBL/GenBank/DDBJ whole genome shotgun (WGS) entry which is preliminary data.</text>
</comment>
<evidence type="ECO:0000256" key="4">
    <source>
        <dbReference type="RuleBase" id="RU363090"/>
    </source>
</evidence>
<feature type="region of interest" description="Disordered" evidence="5">
    <location>
        <begin position="638"/>
        <end position="657"/>
    </location>
</feature>
<feature type="compositionally biased region" description="Low complexity" evidence="5">
    <location>
        <begin position="365"/>
        <end position="377"/>
    </location>
</feature>
<dbReference type="GO" id="GO:0000824">
    <property type="term" value="F:inositol-1,4,5,6-tetrakisphosphate 3-kinase activity"/>
    <property type="evidence" value="ECO:0007669"/>
    <property type="project" value="TreeGrafter"/>
</dbReference>
<dbReference type="Gene3D" id="3.30.470.160">
    <property type="entry name" value="Inositol polyphosphate kinase"/>
    <property type="match status" value="1"/>
</dbReference>
<feature type="compositionally biased region" description="Polar residues" evidence="5">
    <location>
        <begin position="76"/>
        <end position="86"/>
    </location>
</feature>
<keyword evidence="2 4" id="KW-0808">Transferase</keyword>
<keyword evidence="3 4" id="KW-0418">Kinase</keyword>
<dbReference type="GO" id="GO:0046854">
    <property type="term" value="P:phosphatidylinositol phosphate biosynthetic process"/>
    <property type="evidence" value="ECO:0007669"/>
    <property type="project" value="TreeGrafter"/>
</dbReference>
<comment type="similarity">
    <text evidence="1 4">Belongs to the inositol phosphokinase (IPK) family.</text>
</comment>
<gene>
    <name evidence="6" type="ORF">A1Q1_00058</name>
</gene>
<dbReference type="KEGG" id="tasa:A1Q1_00058"/>
<feature type="region of interest" description="Disordered" evidence="5">
    <location>
        <begin position="1306"/>
        <end position="1373"/>
    </location>
</feature>
<feature type="compositionally biased region" description="Basic and acidic residues" evidence="5">
    <location>
        <begin position="715"/>
        <end position="726"/>
    </location>
</feature>
<dbReference type="GO" id="GO:0005737">
    <property type="term" value="C:cytoplasm"/>
    <property type="evidence" value="ECO:0007669"/>
    <property type="project" value="TreeGrafter"/>
</dbReference>
<dbReference type="Proteomes" id="UP000002748">
    <property type="component" value="Unassembled WGS sequence"/>
</dbReference>
<dbReference type="InterPro" id="IPR038286">
    <property type="entry name" value="IPK_sf"/>
</dbReference>
<dbReference type="PANTHER" id="PTHR12400:SF21">
    <property type="entry name" value="KINASE"/>
    <property type="match status" value="1"/>
</dbReference>
<feature type="compositionally biased region" description="Basic and acidic residues" evidence="5">
    <location>
        <begin position="741"/>
        <end position="752"/>
    </location>
</feature>
<dbReference type="SUPFAM" id="SSF56104">
    <property type="entry name" value="SAICAR synthase-like"/>
    <property type="match status" value="1"/>
</dbReference>
<evidence type="ECO:0000256" key="1">
    <source>
        <dbReference type="ARBA" id="ARBA00007374"/>
    </source>
</evidence>
<organism evidence="6 7">
    <name type="scientific">Trichosporon asahii var. asahii (strain ATCC 90039 / CBS 2479 / JCM 2466 / KCTC 7840 / NBRC 103889/ NCYC 2677 / UAMH 7654)</name>
    <name type="common">Yeast</name>
    <dbReference type="NCBI Taxonomy" id="1186058"/>
    <lineage>
        <taxon>Eukaryota</taxon>
        <taxon>Fungi</taxon>
        <taxon>Dikarya</taxon>
        <taxon>Basidiomycota</taxon>
        <taxon>Agaricomycotina</taxon>
        <taxon>Tremellomycetes</taxon>
        <taxon>Trichosporonales</taxon>
        <taxon>Trichosporonaceae</taxon>
        <taxon>Trichosporon</taxon>
    </lineage>
</organism>
<dbReference type="OrthoDB" id="2573163at2759"/>
<feature type="compositionally biased region" description="Acidic residues" evidence="5">
    <location>
        <begin position="124"/>
        <end position="139"/>
    </location>
</feature>
<feature type="compositionally biased region" description="Low complexity" evidence="5">
    <location>
        <begin position="547"/>
        <end position="567"/>
    </location>
</feature>
<dbReference type="GO" id="GO:0008440">
    <property type="term" value="F:inositol-1,4,5-trisphosphate 3-kinase activity"/>
    <property type="evidence" value="ECO:0007669"/>
    <property type="project" value="TreeGrafter"/>
</dbReference>
<dbReference type="EC" id="2.7.-.-" evidence="4"/>
<dbReference type="GO" id="GO:0005634">
    <property type="term" value="C:nucleus"/>
    <property type="evidence" value="ECO:0007669"/>
    <property type="project" value="TreeGrafter"/>
</dbReference>
<feature type="compositionally biased region" description="Pro residues" evidence="5">
    <location>
        <begin position="15"/>
        <end position="27"/>
    </location>
</feature>
<feature type="region of interest" description="Disordered" evidence="5">
    <location>
        <begin position="1"/>
        <end position="179"/>
    </location>
</feature>
<dbReference type="Pfam" id="PF03770">
    <property type="entry name" value="IPK"/>
    <property type="match status" value="1"/>
</dbReference>
<feature type="region of interest" description="Disordered" evidence="5">
    <location>
        <begin position="333"/>
        <end position="380"/>
    </location>
</feature>
<evidence type="ECO:0000256" key="3">
    <source>
        <dbReference type="ARBA" id="ARBA00022777"/>
    </source>
</evidence>
<feature type="compositionally biased region" description="Basic and acidic residues" evidence="5">
    <location>
        <begin position="267"/>
        <end position="291"/>
    </location>
</feature>
<feature type="compositionally biased region" description="Polar residues" evidence="5">
    <location>
        <begin position="38"/>
        <end position="47"/>
    </location>
</feature>
<dbReference type="InterPro" id="IPR005522">
    <property type="entry name" value="IPK"/>
</dbReference>
<feature type="compositionally biased region" description="Basic residues" evidence="5">
    <location>
        <begin position="672"/>
        <end position="682"/>
    </location>
</feature>
<protein>
    <recommendedName>
        <fullName evidence="4">Kinase</fullName>
        <ecNumber evidence="4">2.7.-.-</ecNumber>
    </recommendedName>
</protein>
<feature type="region of interest" description="Disordered" evidence="5">
    <location>
        <begin position="523"/>
        <end position="603"/>
    </location>
</feature>
<feature type="region of interest" description="Disordered" evidence="5">
    <location>
        <begin position="253"/>
        <end position="303"/>
    </location>
</feature>
<feature type="region of interest" description="Disordered" evidence="5">
    <location>
        <begin position="987"/>
        <end position="1017"/>
    </location>
</feature>
<dbReference type="EMBL" id="ALBS01000009">
    <property type="protein sequence ID" value="EJT53051.1"/>
    <property type="molecule type" value="Genomic_DNA"/>
</dbReference>
<dbReference type="HOGENOM" id="CLU_008778_0_0_1"/>
<feature type="compositionally biased region" description="Polar residues" evidence="5">
    <location>
        <begin position="164"/>
        <end position="176"/>
    </location>
</feature>
<dbReference type="GeneID" id="25983572"/>
<dbReference type="RefSeq" id="XP_014184374.1">
    <property type="nucleotide sequence ID" value="XM_014328899.1"/>
</dbReference>
<feature type="region of interest" description="Disordered" evidence="5">
    <location>
        <begin position="192"/>
        <end position="212"/>
    </location>
</feature>
<dbReference type="GO" id="GO:0032958">
    <property type="term" value="P:inositol phosphate biosynthetic process"/>
    <property type="evidence" value="ECO:0007669"/>
    <property type="project" value="InterPro"/>
</dbReference>
<dbReference type="PANTHER" id="PTHR12400">
    <property type="entry name" value="INOSITOL POLYPHOSPHATE KINASE"/>
    <property type="match status" value="1"/>
</dbReference>
<evidence type="ECO:0000313" key="7">
    <source>
        <dbReference type="Proteomes" id="UP000002748"/>
    </source>
</evidence>
<name>J8TIJ9_TRIAS</name>
<feature type="compositionally biased region" description="Basic and acidic residues" evidence="5">
    <location>
        <begin position="1358"/>
        <end position="1373"/>
    </location>
</feature>